<protein>
    <recommendedName>
        <fullName evidence="4">NHL repeat containing protein</fullName>
    </recommendedName>
</protein>
<feature type="chain" id="PRO_5047467215" description="NHL repeat containing protein" evidence="1">
    <location>
        <begin position="24"/>
        <end position="678"/>
    </location>
</feature>
<evidence type="ECO:0000313" key="3">
    <source>
        <dbReference type="Proteomes" id="UP000672039"/>
    </source>
</evidence>
<sequence>MKSSQQYAVLPIIALSLSAVVLSACNGSSNDTTDTADSGGETPPENKVSLLVAADGGDETGLISRYDASIQPATGLGSAVQTFAAGLAEGIATDHADHLYQAGIDGFGTVKAVCHLPKRASGSVFDVGIDRVVTSALNSPKGITVAQKAGLIMTAETGAPAAAVSVVSATAGEGSMPLYTISRTAMGGSGAWDVAYDEDSDKLFVALTNGSVAYFKGYLALAMTGAEVEPTAIFRPNNPLPASNMHGIVYDAASDRLIVSDVGSATSADDGSLYVFEGASGLSGAVAPERTLRGAATLLGNPVDLSMQNGALFVAEKANGGGRILVFLDIAGGGSGDIAPDRVYDLAAPESLMASAATGNATVVTPALSRLLVSANAANMGTQVTAVSPALDTKGNVFTPVMTSQFVESIALDNNGDALVSFDDAGSPGTGGISFVNRLATRAADDMLSVNRDRQVMGASTTLIAPKGMKVVDSAGVALVADLNAAAPGAVKVFSLCSAGDHTPLMTTTLPAGARPWDVDYDAGADRLYVAATNGSILVYDNYLGSMPTAPSRTIDPDDKSGFAVSNLHGIVYDTKTDRLIVSDVGDAANATDGRIYIIDNAAKANGLTALRLEISGPLSQLGNPVDLAFDGANLYVAEKSNNQLQRINGIYNLSGAIDKAADVALSFTAPESIALSY</sequence>
<keyword evidence="1" id="KW-0732">Signal</keyword>
<evidence type="ECO:0000313" key="2">
    <source>
        <dbReference type="EMBL" id="QTR46677.1"/>
    </source>
</evidence>
<name>A0ABX7WTV4_9GAMM</name>
<dbReference type="Proteomes" id="UP000672039">
    <property type="component" value="Chromosome"/>
</dbReference>
<accession>A0ABX7WTV4</accession>
<feature type="signal peptide" evidence="1">
    <location>
        <begin position="1"/>
        <end position="23"/>
    </location>
</feature>
<reference evidence="2 3" key="1">
    <citation type="submission" date="2021-04" db="EMBL/GenBank/DDBJ databases">
        <title>Genomics, taxonomy and metabolism of representatives of sulfur bacteria of the genus Thiothrix: Thiothrix fructosivorans QT, Thiothrix unzii A1T and three new species, Thiothrix subterranea sp. nov., Thiothrix litoralis sp. nov. and 'Candidatus Thiothrix anitrata' sp. nov.</title>
        <authorList>
            <person name="Ravin N.V."/>
            <person name="Smolyakov D."/>
            <person name="Rudenko T.S."/>
            <person name="Mardanov A.V."/>
            <person name="Beletsky A.V."/>
            <person name="Markov N.D."/>
            <person name="Fomenkov A.I."/>
            <person name="Roberts R.J."/>
            <person name="Karnachuk O.V."/>
            <person name="Novikov A."/>
            <person name="Grabovich M.Y."/>
        </authorList>
    </citation>
    <scope>NUCLEOTIDE SEQUENCE [LARGE SCALE GENOMIC DNA]</scope>
    <source>
        <strain evidence="2 3">AS</strain>
    </source>
</reference>
<evidence type="ECO:0000256" key="1">
    <source>
        <dbReference type="SAM" id="SignalP"/>
    </source>
</evidence>
<organism evidence="2 3">
    <name type="scientific">Thiothrix litoralis</name>
    <dbReference type="NCBI Taxonomy" id="2891210"/>
    <lineage>
        <taxon>Bacteria</taxon>
        <taxon>Pseudomonadati</taxon>
        <taxon>Pseudomonadota</taxon>
        <taxon>Gammaproteobacteria</taxon>
        <taxon>Thiotrichales</taxon>
        <taxon>Thiotrichaceae</taxon>
        <taxon>Thiothrix</taxon>
    </lineage>
</organism>
<proteinExistence type="predicted"/>
<dbReference type="Gene3D" id="2.130.10.10">
    <property type="entry name" value="YVTN repeat-like/Quinoprotein amine dehydrogenase"/>
    <property type="match status" value="1"/>
</dbReference>
<gene>
    <name evidence="2" type="ORF">J9253_01585</name>
</gene>
<dbReference type="SUPFAM" id="SSF63825">
    <property type="entry name" value="YWTD domain"/>
    <property type="match status" value="1"/>
</dbReference>
<dbReference type="InterPro" id="IPR015943">
    <property type="entry name" value="WD40/YVTN_repeat-like_dom_sf"/>
</dbReference>
<evidence type="ECO:0008006" key="4">
    <source>
        <dbReference type="Google" id="ProtNLM"/>
    </source>
</evidence>
<keyword evidence="3" id="KW-1185">Reference proteome</keyword>
<dbReference type="RefSeq" id="WP_210223003.1">
    <property type="nucleotide sequence ID" value="NZ_CP072801.1"/>
</dbReference>
<dbReference type="EMBL" id="CP072801">
    <property type="protein sequence ID" value="QTR46677.1"/>
    <property type="molecule type" value="Genomic_DNA"/>
</dbReference>
<dbReference type="PROSITE" id="PS51257">
    <property type="entry name" value="PROKAR_LIPOPROTEIN"/>
    <property type="match status" value="1"/>
</dbReference>
<dbReference type="SUPFAM" id="SSF63829">
    <property type="entry name" value="Calcium-dependent phosphotriesterase"/>
    <property type="match status" value="1"/>
</dbReference>